<dbReference type="Gene3D" id="3.60.10.10">
    <property type="entry name" value="Endonuclease/exonuclease/phosphatase"/>
    <property type="match status" value="1"/>
</dbReference>
<evidence type="ECO:0000256" key="3">
    <source>
        <dbReference type="ARBA" id="ARBA00022692"/>
    </source>
</evidence>
<name>A0A6J3ENU6_AYTFU</name>
<keyword evidence="6" id="KW-0297">G-protein coupled receptor</keyword>
<feature type="transmembrane region" description="Helical" evidence="10">
    <location>
        <begin position="230"/>
        <end position="252"/>
    </location>
</feature>
<sequence length="346" mass="39180">MGNKQEELETMVQLDKYDLIAVIEIWWDGSHYWNTGTEGCKLFRRDRQRRKGGSITLYIRERIDREELPLRNSHAQVESLWVRVTDRTKKRQLVAGVYYRLPDQGEPVDEAFLLQLQEASHSHPPILMGGFNHLDVCWENSTAGCEQSRRFLECIEDNFLVLLHYGSLVGSRACAQMAAAAWGGGFLNAVLHTASTFSLPLCQGNVLDQFFCEIPHILKLSCSDAYLREAGLITFSFCVGTGCFVFVMLSYVQILRTVLRMPSEQGWHKAFSTCLPHLAVVSLFVSTGMFAYLKAPSISSPALNLVVSFLYSVVPPAVNPLIYSMRNKELKEALRKLLQCARPQHR</sequence>
<reference evidence="12" key="1">
    <citation type="submission" date="2025-08" db="UniProtKB">
        <authorList>
            <consortium name="RefSeq"/>
        </authorList>
    </citation>
    <scope>IDENTIFICATION</scope>
    <source>
        <tissue evidence="12">Lung</tissue>
    </source>
</reference>
<evidence type="ECO:0000313" key="11">
    <source>
        <dbReference type="Proteomes" id="UP000504639"/>
    </source>
</evidence>
<keyword evidence="7 10" id="KW-0472">Membrane</keyword>
<gene>
    <name evidence="12" type="primary">LOC116501598</name>
</gene>
<dbReference type="AlphaFoldDB" id="A0A6J3ENU6"/>
<evidence type="ECO:0000256" key="4">
    <source>
        <dbReference type="ARBA" id="ARBA00022725"/>
    </source>
</evidence>
<keyword evidence="4" id="KW-0552">Olfaction</keyword>
<keyword evidence="4" id="KW-0716">Sensory transduction</keyword>
<dbReference type="PANTHER" id="PTHR26452">
    <property type="entry name" value="OLFACTORY RECEPTOR"/>
    <property type="match status" value="1"/>
</dbReference>
<keyword evidence="5 10" id="KW-1133">Transmembrane helix</keyword>
<evidence type="ECO:0000256" key="1">
    <source>
        <dbReference type="ARBA" id="ARBA00004651"/>
    </source>
</evidence>
<dbReference type="Proteomes" id="UP000504639">
    <property type="component" value="Unplaced"/>
</dbReference>
<dbReference type="SUPFAM" id="SSF81321">
    <property type="entry name" value="Family A G protein-coupled receptor-like"/>
    <property type="match status" value="1"/>
</dbReference>
<dbReference type="GO" id="GO:0005886">
    <property type="term" value="C:plasma membrane"/>
    <property type="evidence" value="ECO:0007669"/>
    <property type="project" value="UniProtKB-SubCell"/>
</dbReference>
<feature type="transmembrane region" description="Helical" evidence="10">
    <location>
        <begin position="273"/>
        <end position="293"/>
    </location>
</feature>
<evidence type="ECO:0000256" key="6">
    <source>
        <dbReference type="ARBA" id="ARBA00023040"/>
    </source>
</evidence>
<dbReference type="InterPro" id="IPR000725">
    <property type="entry name" value="Olfact_rcpt"/>
</dbReference>
<evidence type="ECO:0000313" key="12">
    <source>
        <dbReference type="RefSeq" id="XP_032063083.1"/>
    </source>
</evidence>
<comment type="subcellular location">
    <subcellularLocation>
        <location evidence="1">Cell membrane</location>
        <topology evidence="1">Multi-pass membrane protein</topology>
    </subcellularLocation>
</comment>
<dbReference type="InterPro" id="IPR050516">
    <property type="entry name" value="Olfactory_GPCR"/>
</dbReference>
<keyword evidence="2" id="KW-1003">Cell membrane</keyword>
<keyword evidence="11" id="KW-1185">Reference proteome</keyword>
<accession>A0A6J3ENU6</accession>
<dbReference type="InParanoid" id="A0A6J3ENU6"/>
<keyword evidence="3 10" id="KW-0812">Transmembrane</keyword>
<evidence type="ECO:0000256" key="9">
    <source>
        <dbReference type="ARBA" id="ARBA00023224"/>
    </source>
</evidence>
<evidence type="ECO:0000256" key="5">
    <source>
        <dbReference type="ARBA" id="ARBA00022989"/>
    </source>
</evidence>
<evidence type="ECO:0000256" key="7">
    <source>
        <dbReference type="ARBA" id="ARBA00023136"/>
    </source>
</evidence>
<evidence type="ECO:0000256" key="2">
    <source>
        <dbReference type="ARBA" id="ARBA00022475"/>
    </source>
</evidence>
<proteinExistence type="predicted"/>
<evidence type="ECO:0000256" key="8">
    <source>
        <dbReference type="ARBA" id="ARBA00023170"/>
    </source>
</evidence>
<dbReference type="SUPFAM" id="SSF56219">
    <property type="entry name" value="DNase I-like"/>
    <property type="match status" value="1"/>
</dbReference>
<evidence type="ECO:0000256" key="10">
    <source>
        <dbReference type="SAM" id="Phobius"/>
    </source>
</evidence>
<dbReference type="KEGG" id="aful:116501598"/>
<dbReference type="Gene3D" id="1.20.1070.10">
    <property type="entry name" value="Rhodopsin 7-helix transmembrane proteins"/>
    <property type="match status" value="1"/>
</dbReference>
<dbReference type="Pfam" id="PF13853">
    <property type="entry name" value="7tm_4"/>
    <property type="match status" value="1"/>
</dbReference>
<protein>
    <submittedName>
        <fullName evidence="12">Olfactory receptor 14C36-like</fullName>
    </submittedName>
</protein>
<keyword evidence="9" id="KW-0807">Transducer</keyword>
<feature type="transmembrane region" description="Helical" evidence="10">
    <location>
        <begin position="305"/>
        <end position="325"/>
    </location>
</feature>
<dbReference type="GeneID" id="116501598"/>
<keyword evidence="8" id="KW-0675">Receptor</keyword>
<dbReference type="PRINTS" id="PR00245">
    <property type="entry name" value="OLFACTORYR"/>
</dbReference>
<organism evidence="11 12">
    <name type="scientific">Aythya fuligula</name>
    <name type="common">Tufted duck</name>
    <name type="synonym">Anas fuligula</name>
    <dbReference type="NCBI Taxonomy" id="219594"/>
    <lineage>
        <taxon>Eukaryota</taxon>
        <taxon>Metazoa</taxon>
        <taxon>Chordata</taxon>
        <taxon>Craniata</taxon>
        <taxon>Vertebrata</taxon>
        <taxon>Euteleostomi</taxon>
        <taxon>Archelosauria</taxon>
        <taxon>Archosauria</taxon>
        <taxon>Dinosauria</taxon>
        <taxon>Saurischia</taxon>
        <taxon>Theropoda</taxon>
        <taxon>Coelurosauria</taxon>
        <taxon>Aves</taxon>
        <taxon>Neognathae</taxon>
        <taxon>Galloanserae</taxon>
        <taxon>Anseriformes</taxon>
        <taxon>Anatidae</taxon>
        <taxon>Aythyinae</taxon>
        <taxon>Aythya</taxon>
    </lineage>
</organism>
<dbReference type="GO" id="GO:0004984">
    <property type="term" value="F:olfactory receptor activity"/>
    <property type="evidence" value="ECO:0007669"/>
    <property type="project" value="InterPro"/>
</dbReference>
<dbReference type="InterPro" id="IPR036691">
    <property type="entry name" value="Endo/exonu/phosph_ase_sf"/>
</dbReference>
<dbReference type="RefSeq" id="XP_032063083.1">
    <property type="nucleotide sequence ID" value="XM_032207192.1"/>
</dbReference>
<dbReference type="GO" id="GO:0004930">
    <property type="term" value="F:G protein-coupled receptor activity"/>
    <property type="evidence" value="ECO:0007669"/>
    <property type="project" value="UniProtKB-KW"/>
</dbReference>